<dbReference type="Proteomes" id="UP000006640">
    <property type="component" value="Chromosome"/>
</dbReference>
<dbReference type="HOGENOM" id="CLU_1834217_0_0_11"/>
<sequence>MAIWALVGLITVNGFETAWKTANPEPYEVRMARSMLVEITQGAASKVCRVMPEDEARRLAEHYGESSCYDTVVRLGRRYRSFDEESEDVEITLLGSREMSGEPVGVDSLTVHRARLGENLFGWREIEFVPGLEALVSVRW</sequence>
<dbReference type="RefSeq" id="WP_013131455.1">
    <property type="nucleotide sequence ID" value="NC_014165.1"/>
</dbReference>
<protein>
    <submittedName>
        <fullName evidence="1">Uncharacterized protein</fullName>
    </submittedName>
</protein>
<dbReference type="EMBL" id="CP001874">
    <property type="protein sequence ID" value="ADG87922.1"/>
    <property type="molecule type" value="Genomic_DNA"/>
</dbReference>
<proteinExistence type="predicted"/>
<reference evidence="1 2" key="1">
    <citation type="submission" date="2010-01" db="EMBL/GenBank/DDBJ databases">
        <title>The complete genome of Thermobispora bispora DSM 43833.</title>
        <authorList>
            <consortium name="US DOE Joint Genome Institute (JGI-PGF)"/>
            <person name="Lucas S."/>
            <person name="Copeland A."/>
            <person name="Lapidus A."/>
            <person name="Glavina del Rio T."/>
            <person name="Dalin E."/>
            <person name="Tice H."/>
            <person name="Bruce D."/>
            <person name="Goodwin L."/>
            <person name="Pitluck S."/>
            <person name="Kyrpides N."/>
            <person name="Mavromatis K."/>
            <person name="Ivanova N."/>
            <person name="Mikhailova N."/>
            <person name="Chertkov O."/>
            <person name="Brettin T."/>
            <person name="Detter J.C."/>
            <person name="Han C."/>
            <person name="Larimer F."/>
            <person name="Land M."/>
            <person name="Hauser L."/>
            <person name="Markowitz V."/>
            <person name="Cheng J.-F."/>
            <person name="Hugenholtz P."/>
            <person name="Woyke T."/>
            <person name="Wu D."/>
            <person name="Jando M."/>
            <person name="Schneider S."/>
            <person name="Klenk H.-P."/>
            <person name="Eisen J.A."/>
        </authorList>
    </citation>
    <scope>NUCLEOTIDE SEQUENCE [LARGE SCALE GENOMIC DNA]</scope>
    <source>
        <strain evidence="2">ATCC 19993 / DSM 43833 / CBS 139.67 / JCM 10125 / KCTC 9307 / NBRC 14880 / R51</strain>
    </source>
</reference>
<evidence type="ECO:0000313" key="1">
    <source>
        <dbReference type="EMBL" id="ADG87922.1"/>
    </source>
</evidence>
<organism evidence="1 2">
    <name type="scientific">Thermobispora bispora (strain ATCC 19993 / DSM 43833 / CBS 139.67 / JCM 10125 / KCTC 9307 / NBRC 14880 / R51)</name>
    <dbReference type="NCBI Taxonomy" id="469371"/>
    <lineage>
        <taxon>Bacteria</taxon>
        <taxon>Bacillati</taxon>
        <taxon>Actinomycetota</taxon>
        <taxon>Actinomycetes</taxon>
        <taxon>Streptosporangiales</taxon>
        <taxon>Streptosporangiaceae</taxon>
        <taxon>Thermobispora</taxon>
    </lineage>
</organism>
<name>D6Y8M5_THEBD</name>
<gene>
    <name evidence="1" type="ordered locus">Tbis_1201</name>
</gene>
<keyword evidence="2" id="KW-1185">Reference proteome</keyword>
<dbReference type="AlphaFoldDB" id="D6Y8M5"/>
<dbReference type="KEGG" id="tbi:Tbis_1201"/>
<dbReference type="OrthoDB" id="9763697at2"/>
<accession>D6Y8M5</accession>
<evidence type="ECO:0000313" key="2">
    <source>
        <dbReference type="Proteomes" id="UP000006640"/>
    </source>
</evidence>